<comment type="caution">
    <text evidence="4">The sequence shown here is derived from an EMBL/GenBank/DDBJ whole genome shotgun (WGS) entry which is preliminary data.</text>
</comment>
<feature type="domain" description="CCHC-type" evidence="3">
    <location>
        <begin position="68"/>
        <end position="84"/>
    </location>
</feature>
<dbReference type="OrthoDB" id="10531094at2759"/>
<dbReference type="PROSITE" id="PS50158">
    <property type="entry name" value="ZF_CCHC"/>
    <property type="match status" value="1"/>
</dbReference>
<keyword evidence="5" id="KW-1185">Reference proteome</keyword>
<dbReference type="SUPFAM" id="SSF57756">
    <property type="entry name" value="Retrovirus zinc finger-like domains"/>
    <property type="match status" value="1"/>
</dbReference>
<dbReference type="AlphaFoldDB" id="A0A5N6LCL0"/>
<dbReference type="InterPro" id="IPR001878">
    <property type="entry name" value="Znf_CCHC"/>
</dbReference>
<gene>
    <name evidence="4" type="ORF">E3N88_44460</name>
</gene>
<protein>
    <recommendedName>
        <fullName evidence="3">CCHC-type domain-containing protein</fullName>
    </recommendedName>
</protein>
<dbReference type="GO" id="GO:0003676">
    <property type="term" value="F:nucleic acid binding"/>
    <property type="evidence" value="ECO:0007669"/>
    <property type="project" value="InterPro"/>
</dbReference>
<evidence type="ECO:0000259" key="3">
    <source>
        <dbReference type="PROSITE" id="PS50158"/>
    </source>
</evidence>
<dbReference type="InterPro" id="IPR036875">
    <property type="entry name" value="Znf_CCHC_sf"/>
</dbReference>
<proteinExistence type="predicted"/>
<evidence type="ECO:0000313" key="5">
    <source>
        <dbReference type="Proteomes" id="UP000326396"/>
    </source>
</evidence>
<accession>A0A5N6LCL0</accession>
<evidence type="ECO:0000256" key="1">
    <source>
        <dbReference type="PROSITE-ProRule" id="PRU00047"/>
    </source>
</evidence>
<name>A0A5N6LCL0_9ASTR</name>
<feature type="region of interest" description="Disordered" evidence="2">
    <location>
        <begin position="149"/>
        <end position="199"/>
    </location>
</feature>
<keyword evidence="1" id="KW-0479">Metal-binding</keyword>
<keyword evidence="1" id="KW-0862">Zinc</keyword>
<dbReference type="GO" id="GO:0008270">
    <property type="term" value="F:zinc ion binding"/>
    <property type="evidence" value="ECO:0007669"/>
    <property type="project" value="UniProtKB-KW"/>
</dbReference>
<keyword evidence="1" id="KW-0863">Zinc-finger</keyword>
<dbReference type="Proteomes" id="UP000326396">
    <property type="component" value="Unassembled WGS sequence"/>
</dbReference>
<evidence type="ECO:0000313" key="4">
    <source>
        <dbReference type="EMBL" id="KAD0319325.1"/>
    </source>
</evidence>
<organism evidence="4 5">
    <name type="scientific">Mikania micrantha</name>
    <name type="common">bitter vine</name>
    <dbReference type="NCBI Taxonomy" id="192012"/>
    <lineage>
        <taxon>Eukaryota</taxon>
        <taxon>Viridiplantae</taxon>
        <taxon>Streptophyta</taxon>
        <taxon>Embryophyta</taxon>
        <taxon>Tracheophyta</taxon>
        <taxon>Spermatophyta</taxon>
        <taxon>Magnoliopsida</taxon>
        <taxon>eudicotyledons</taxon>
        <taxon>Gunneridae</taxon>
        <taxon>Pentapetalae</taxon>
        <taxon>asterids</taxon>
        <taxon>campanulids</taxon>
        <taxon>Asterales</taxon>
        <taxon>Asteraceae</taxon>
        <taxon>Asteroideae</taxon>
        <taxon>Heliantheae alliance</taxon>
        <taxon>Eupatorieae</taxon>
        <taxon>Mikania</taxon>
    </lineage>
</organism>
<sequence>MWSKEKPGMKCHTQDASLACFCPGVGADTLLALSALGGLVRAVDYLEVDLILDCFPARKVDYPWKPLKCFNCKELGHSTVKCPNHSQTLTQPLKKKKERKRQIVGSAKSAANRLKMLSNEDLSVDDVILPKESNAVLCQEKIDKVEQMHHHSYENEGKQQTIQESPSFAAIVKGSESGAREEDECAARRAATSELSNFS</sequence>
<dbReference type="EMBL" id="SZYD01001780">
    <property type="protein sequence ID" value="KAD0319325.1"/>
    <property type="molecule type" value="Genomic_DNA"/>
</dbReference>
<reference evidence="4 5" key="1">
    <citation type="submission" date="2019-05" db="EMBL/GenBank/DDBJ databases">
        <title>Mikania micrantha, genome provides insights into the molecular mechanism of rapid growth.</title>
        <authorList>
            <person name="Liu B."/>
        </authorList>
    </citation>
    <scope>NUCLEOTIDE SEQUENCE [LARGE SCALE GENOMIC DNA]</scope>
    <source>
        <strain evidence="4">NLD-2019</strain>
        <tissue evidence="4">Leaf</tissue>
    </source>
</reference>
<evidence type="ECO:0000256" key="2">
    <source>
        <dbReference type="SAM" id="MobiDB-lite"/>
    </source>
</evidence>